<evidence type="ECO:0008006" key="4">
    <source>
        <dbReference type="Google" id="ProtNLM"/>
    </source>
</evidence>
<protein>
    <recommendedName>
        <fullName evidence="4">Secreted protein</fullName>
    </recommendedName>
</protein>
<dbReference type="RefSeq" id="WP_242330985.1">
    <property type="nucleotide sequence ID" value="NZ_CP071872.1"/>
</dbReference>
<accession>A0ABY3WIF9</accession>
<keyword evidence="3" id="KW-1185">Reference proteome</keyword>
<feature type="signal peptide" evidence="1">
    <location>
        <begin position="1"/>
        <end position="30"/>
    </location>
</feature>
<evidence type="ECO:0000256" key="1">
    <source>
        <dbReference type="SAM" id="SignalP"/>
    </source>
</evidence>
<dbReference type="Proteomes" id="UP000828924">
    <property type="component" value="Chromosome"/>
</dbReference>
<feature type="chain" id="PRO_5046053575" description="Secreted protein" evidence="1">
    <location>
        <begin position="31"/>
        <end position="310"/>
    </location>
</feature>
<dbReference type="EMBL" id="CP071872">
    <property type="protein sequence ID" value="UNM12379.1"/>
    <property type="molecule type" value="Genomic_DNA"/>
</dbReference>
<evidence type="ECO:0000313" key="3">
    <source>
        <dbReference type="Proteomes" id="UP000828924"/>
    </source>
</evidence>
<reference evidence="2 3" key="1">
    <citation type="submission" date="2021-03" db="EMBL/GenBank/DDBJ databases">
        <title>Complete genome of Streptomyces formicae strain 1H-GS9 (DSM 100524).</title>
        <authorList>
            <person name="Atanasov K.E."/>
            <person name="Altabella T."/>
            <person name="Ferrer A."/>
        </authorList>
    </citation>
    <scope>NUCLEOTIDE SEQUENCE [LARGE SCALE GENOMIC DNA]</scope>
    <source>
        <strain evidence="2 3">1H-GS9</strain>
    </source>
</reference>
<evidence type="ECO:0000313" key="2">
    <source>
        <dbReference type="EMBL" id="UNM12379.1"/>
    </source>
</evidence>
<dbReference type="PROSITE" id="PS51318">
    <property type="entry name" value="TAT"/>
    <property type="match status" value="1"/>
</dbReference>
<sequence>MRTSRRVALSATAALTLVTLGGVGTQSAAAATNPPTAAAAPGTCDTLKRVLNGYKNASNPNIYGATAYITAYIAAKAQNCAFLGSGNPYHVTDSKPAPGPHERNAFGANFKLQTGSDSTHKCSILTSGSGVFIEVDDDGRLRGRGDAGCSGDSNPENTLVKNTQYAYQALHEKQDNGSIVNQRVILDNGSLRELYRLVIMTGPHTGKCVGVDDPDADSITLHAVSCETNKTYFAPQSGAPKSGGDVIDALWIEDGLQNTGGIFTLSAMSQWYDMRHLGVIDLSGKERAGDAMLYKQNDDWNQKFFYRPPA</sequence>
<organism evidence="2 3">
    <name type="scientific">Streptomyces formicae</name>
    <dbReference type="NCBI Taxonomy" id="1616117"/>
    <lineage>
        <taxon>Bacteria</taxon>
        <taxon>Bacillati</taxon>
        <taxon>Actinomycetota</taxon>
        <taxon>Actinomycetes</taxon>
        <taxon>Kitasatosporales</taxon>
        <taxon>Streptomycetaceae</taxon>
        <taxon>Streptomyces</taxon>
    </lineage>
</organism>
<keyword evidence="1" id="KW-0732">Signal</keyword>
<proteinExistence type="predicted"/>
<name>A0ABY3WIF9_9ACTN</name>
<dbReference type="InterPro" id="IPR006311">
    <property type="entry name" value="TAT_signal"/>
</dbReference>
<gene>
    <name evidence="2" type="ORF">J4032_13265</name>
</gene>